<dbReference type="Proteomes" id="UP000800039">
    <property type="component" value="Unassembled WGS sequence"/>
</dbReference>
<accession>A0A9P4G7J5</accession>
<gene>
    <name evidence="2" type="ORF">K460DRAFT_371687</name>
</gene>
<keyword evidence="3" id="KW-1185">Reference proteome</keyword>
<dbReference type="RefSeq" id="XP_040783061.1">
    <property type="nucleotide sequence ID" value="XM_040934396.1"/>
</dbReference>
<dbReference type="EMBL" id="ML976620">
    <property type="protein sequence ID" value="KAF1840498.1"/>
    <property type="molecule type" value="Genomic_DNA"/>
</dbReference>
<dbReference type="GeneID" id="63851647"/>
<sequence length="117" mass="13094">MPFMQWFHKTIVDSSPVAATFPFTRRVRACLYDAAQLPLPRWGLTACRCILHLHPHHLHTTHTHTLSLSLKESKPRTSPVPNPTQHSPFSAHLSKYEHFSGSTGNLSRPTACSAAET</sequence>
<reference evidence="2" key="1">
    <citation type="submission" date="2020-01" db="EMBL/GenBank/DDBJ databases">
        <authorList>
            <consortium name="DOE Joint Genome Institute"/>
            <person name="Haridas S."/>
            <person name="Albert R."/>
            <person name="Binder M."/>
            <person name="Bloem J."/>
            <person name="Labutti K."/>
            <person name="Salamov A."/>
            <person name="Andreopoulos B."/>
            <person name="Baker S.E."/>
            <person name="Barry K."/>
            <person name="Bills G."/>
            <person name="Bluhm B.H."/>
            <person name="Cannon C."/>
            <person name="Castanera R."/>
            <person name="Culley D.E."/>
            <person name="Daum C."/>
            <person name="Ezra D."/>
            <person name="Gonzalez J.B."/>
            <person name="Henrissat B."/>
            <person name="Kuo A."/>
            <person name="Liang C."/>
            <person name="Lipzen A."/>
            <person name="Lutzoni F."/>
            <person name="Magnuson J."/>
            <person name="Mondo S."/>
            <person name="Nolan M."/>
            <person name="Ohm R."/>
            <person name="Pangilinan J."/>
            <person name="Park H.-J."/>
            <person name="Ramirez L."/>
            <person name="Alfaro M."/>
            <person name="Sun H."/>
            <person name="Tritt A."/>
            <person name="Yoshinaga Y."/>
            <person name="Zwiers L.-H."/>
            <person name="Turgeon B.G."/>
            <person name="Goodwin S.B."/>
            <person name="Spatafora J.W."/>
            <person name="Crous P.W."/>
            <person name="Grigoriev I.V."/>
        </authorList>
    </citation>
    <scope>NUCLEOTIDE SEQUENCE</scope>
    <source>
        <strain evidence="2">CBS 394.84</strain>
    </source>
</reference>
<evidence type="ECO:0000256" key="1">
    <source>
        <dbReference type="SAM" id="MobiDB-lite"/>
    </source>
</evidence>
<comment type="caution">
    <text evidence="2">The sequence shown here is derived from an EMBL/GenBank/DDBJ whole genome shotgun (WGS) entry which is preliminary data.</text>
</comment>
<name>A0A9P4G7J5_9PLEO</name>
<feature type="region of interest" description="Disordered" evidence="1">
    <location>
        <begin position="68"/>
        <end position="90"/>
    </location>
</feature>
<organism evidence="2 3">
    <name type="scientific">Cucurbitaria berberidis CBS 394.84</name>
    <dbReference type="NCBI Taxonomy" id="1168544"/>
    <lineage>
        <taxon>Eukaryota</taxon>
        <taxon>Fungi</taxon>
        <taxon>Dikarya</taxon>
        <taxon>Ascomycota</taxon>
        <taxon>Pezizomycotina</taxon>
        <taxon>Dothideomycetes</taxon>
        <taxon>Pleosporomycetidae</taxon>
        <taxon>Pleosporales</taxon>
        <taxon>Pleosporineae</taxon>
        <taxon>Cucurbitariaceae</taxon>
        <taxon>Cucurbitaria</taxon>
    </lineage>
</organism>
<evidence type="ECO:0000313" key="2">
    <source>
        <dbReference type="EMBL" id="KAF1840498.1"/>
    </source>
</evidence>
<dbReference type="AlphaFoldDB" id="A0A9P4G7J5"/>
<proteinExistence type="predicted"/>
<protein>
    <submittedName>
        <fullName evidence="2">Uncharacterized protein</fullName>
    </submittedName>
</protein>
<evidence type="ECO:0000313" key="3">
    <source>
        <dbReference type="Proteomes" id="UP000800039"/>
    </source>
</evidence>